<gene>
    <name evidence="1" type="ORF">C8D91_2872</name>
</gene>
<dbReference type="Proteomes" id="UP000295724">
    <property type="component" value="Unassembled WGS sequence"/>
</dbReference>
<evidence type="ECO:0000313" key="1">
    <source>
        <dbReference type="EMBL" id="TDR16345.1"/>
    </source>
</evidence>
<proteinExistence type="predicted"/>
<dbReference type="AlphaFoldDB" id="A0A4R6XAW0"/>
<reference evidence="1 2" key="1">
    <citation type="submission" date="2019-03" db="EMBL/GenBank/DDBJ databases">
        <title>Genomic Encyclopedia of Type Strains, Phase IV (KMG-IV): sequencing the most valuable type-strain genomes for metagenomic binning, comparative biology and taxonomic classification.</title>
        <authorList>
            <person name="Goeker M."/>
        </authorList>
    </citation>
    <scope>NUCLEOTIDE SEQUENCE [LARGE SCALE GENOMIC DNA]</scope>
    <source>
        <strain evidence="1 2">DSM 25488</strain>
    </source>
</reference>
<protein>
    <submittedName>
        <fullName evidence="1">Uncharacterized protein</fullName>
    </submittedName>
</protein>
<name>A0A4R6XAW0_9GAMM</name>
<dbReference type="RefSeq" id="WP_099020110.1">
    <property type="nucleotide sequence ID" value="NZ_NIHB01000006.1"/>
</dbReference>
<comment type="caution">
    <text evidence="1">The sequence shown here is derived from an EMBL/GenBank/DDBJ whole genome shotgun (WGS) entry which is preliminary data.</text>
</comment>
<dbReference type="EMBL" id="SNZB01000008">
    <property type="protein sequence ID" value="TDR16345.1"/>
    <property type="molecule type" value="Genomic_DNA"/>
</dbReference>
<evidence type="ECO:0000313" key="2">
    <source>
        <dbReference type="Proteomes" id="UP000295724"/>
    </source>
</evidence>
<keyword evidence="2" id="KW-1185">Reference proteome</keyword>
<accession>A0A4R6XAW0</accession>
<sequence>MKEQDLLKKVFEKTNATNQEYWLKQCDDKESAIALSMLFVRESLKLIQKPNQTEWLDATIKDLEFRIGRDDLYSTGFLPEKPNLLSAVKSVKESNVDRSALTHIIRESQKDVLYGMFSLLGGGHCFEDGLESAWELFEIDEDGKPKRGFVMMNEIVNEFEN</sequence>
<organism evidence="1 2">
    <name type="scientific">Marinicella litoralis</name>
    <dbReference type="NCBI Taxonomy" id="644220"/>
    <lineage>
        <taxon>Bacteria</taxon>
        <taxon>Pseudomonadati</taxon>
        <taxon>Pseudomonadota</taxon>
        <taxon>Gammaproteobacteria</taxon>
        <taxon>Lysobacterales</taxon>
        <taxon>Marinicellaceae</taxon>
        <taxon>Marinicella</taxon>
    </lineage>
</organism>